<evidence type="ECO:0000256" key="1">
    <source>
        <dbReference type="ARBA" id="ARBA00004752"/>
    </source>
</evidence>
<dbReference type="PANTHER" id="PTHR30582">
    <property type="entry name" value="L,D-TRANSPEPTIDASE"/>
    <property type="match status" value="1"/>
</dbReference>
<protein>
    <submittedName>
        <fullName evidence="13">L,D-transpeptidase</fullName>
    </submittedName>
</protein>
<dbReference type="InterPro" id="IPR050979">
    <property type="entry name" value="LD-transpeptidase"/>
</dbReference>
<evidence type="ECO:0000256" key="2">
    <source>
        <dbReference type="ARBA" id="ARBA00005992"/>
    </source>
</evidence>
<dbReference type="CDD" id="cd16913">
    <property type="entry name" value="YkuD_like"/>
    <property type="match status" value="1"/>
</dbReference>
<dbReference type="Gene3D" id="2.40.440.10">
    <property type="entry name" value="L,D-transpeptidase catalytic domain-like"/>
    <property type="match status" value="1"/>
</dbReference>
<keyword evidence="11" id="KW-0472">Membrane</keyword>
<evidence type="ECO:0000256" key="9">
    <source>
        <dbReference type="PROSITE-ProRule" id="PRU01373"/>
    </source>
</evidence>
<evidence type="ECO:0000256" key="3">
    <source>
        <dbReference type="ARBA" id="ARBA00022676"/>
    </source>
</evidence>
<keyword evidence="7 9" id="KW-0573">Peptidoglycan synthesis</keyword>
<keyword evidence="4" id="KW-0808">Transferase</keyword>
<keyword evidence="8 9" id="KW-0961">Cell wall biogenesis/degradation</keyword>
<dbReference type="PROSITE" id="PS52029">
    <property type="entry name" value="LD_TPASE"/>
    <property type="match status" value="1"/>
</dbReference>
<feature type="transmembrane region" description="Helical" evidence="11">
    <location>
        <begin position="97"/>
        <end position="116"/>
    </location>
</feature>
<comment type="caution">
    <text evidence="13">The sequence shown here is derived from an EMBL/GenBank/DDBJ whole genome shotgun (WGS) entry which is preliminary data.</text>
</comment>
<proteinExistence type="inferred from homology"/>
<comment type="pathway">
    <text evidence="1 9">Cell wall biogenesis; peptidoglycan biosynthesis.</text>
</comment>
<comment type="similarity">
    <text evidence="2">Belongs to the YkuD family.</text>
</comment>
<dbReference type="SUPFAM" id="SSF141523">
    <property type="entry name" value="L,D-transpeptidase catalytic domain-like"/>
    <property type="match status" value="1"/>
</dbReference>
<dbReference type="GO" id="GO:0008360">
    <property type="term" value="P:regulation of cell shape"/>
    <property type="evidence" value="ECO:0007669"/>
    <property type="project" value="UniProtKB-UniRule"/>
</dbReference>
<evidence type="ECO:0000256" key="7">
    <source>
        <dbReference type="ARBA" id="ARBA00022984"/>
    </source>
</evidence>
<dbReference type="PANTHER" id="PTHR30582:SF24">
    <property type="entry name" value="L,D-TRANSPEPTIDASE ERFK_SRFK-RELATED"/>
    <property type="match status" value="1"/>
</dbReference>
<dbReference type="Proteomes" id="UP000564644">
    <property type="component" value="Unassembled WGS sequence"/>
</dbReference>
<dbReference type="GO" id="GO:0071972">
    <property type="term" value="F:peptidoglycan L,D-transpeptidase activity"/>
    <property type="evidence" value="ECO:0007669"/>
    <property type="project" value="TreeGrafter"/>
</dbReference>
<dbReference type="GO" id="GO:0071555">
    <property type="term" value="P:cell wall organization"/>
    <property type="evidence" value="ECO:0007669"/>
    <property type="project" value="UniProtKB-UniRule"/>
</dbReference>
<evidence type="ECO:0000256" key="5">
    <source>
        <dbReference type="ARBA" id="ARBA00022801"/>
    </source>
</evidence>
<dbReference type="GO" id="GO:0016757">
    <property type="term" value="F:glycosyltransferase activity"/>
    <property type="evidence" value="ECO:0007669"/>
    <property type="project" value="UniProtKB-KW"/>
</dbReference>
<evidence type="ECO:0000256" key="8">
    <source>
        <dbReference type="ARBA" id="ARBA00023316"/>
    </source>
</evidence>
<dbReference type="EMBL" id="JACJVO010000001">
    <property type="protein sequence ID" value="MBB6729402.1"/>
    <property type="molecule type" value="Genomic_DNA"/>
</dbReference>
<keyword evidence="5" id="KW-0378">Hydrolase</keyword>
<dbReference type="Pfam" id="PF03734">
    <property type="entry name" value="YkuD"/>
    <property type="match status" value="1"/>
</dbReference>
<organism evidence="13 14">
    <name type="scientific">Cohnella zeiphila</name>
    <dbReference type="NCBI Taxonomy" id="2761120"/>
    <lineage>
        <taxon>Bacteria</taxon>
        <taxon>Bacillati</taxon>
        <taxon>Bacillota</taxon>
        <taxon>Bacilli</taxon>
        <taxon>Bacillales</taxon>
        <taxon>Paenibacillaceae</taxon>
        <taxon>Cohnella</taxon>
    </lineage>
</organism>
<evidence type="ECO:0000313" key="14">
    <source>
        <dbReference type="Proteomes" id="UP000564644"/>
    </source>
</evidence>
<feature type="active site" description="Nucleophile" evidence="9">
    <location>
        <position position="456"/>
    </location>
</feature>
<dbReference type="GO" id="GO:0005576">
    <property type="term" value="C:extracellular region"/>
    <property type="evidence" value="ECO:0007669"/>
    <property type="project" value="TreeGrafter"/>
</dbReference>
<feature type="compositionally biased region" description="Low complexity" evidence="10">
    <location>
        <begin position="138"/>
        <end position="150"/>
    </location>
</feature>
<dbReference type="UniPathway" id="UPA00219"/>
<keyword evidence="14" id="KW-1185">Reference proteome</keyword>
<feature type="active site" description="Proton donor/acceptor" evidence="9">
    <location>
        <position position="440"/>
    </location>
</feature>
<feature type="compositionally biased region" description="Low complexity" evidence="10">
    <location>
        <begin position="117"/>
        <end position="131"/>
    </location>
</feature>
<accession>A0A7X0SG86</accession>
<name>A0A7X0SG86_9BACL</name>
<evidence type="ECO:0000256" key="10">
    <source>
        <dbReference type="SAM" id="MobiDB-lite"/>
    </source>
</evidence>
<sequence length="514" mass="54477">MSQDDSLEEQIRQFYENVPEVHDALPMKDYLLKHENNQMAWYLLGKQYAARGEHGKANYCFAQAGPVYEAFESRTSPVLAGPGGTAARPGRRRARRWAGAAAALLALALGLLLPGGQAQAPGPAEPSAAPQGEGGTAAGAPAAGSSAAPADATAAAGSGVTPAAKPGAAPGKANAPTSAARLAYVAGAADPNKDGPAALGRLLTETAAPAASLLVQTPTLDGKWTDWLRGGKPLASITAAQNGQATAAVSWFDAGWCPCQGGQDPGAARRKVAAWKPLQEAKLVLRSAIERYRERTGKWPASSDQLAAAYPNNEMAGWSEEMTPWFEEIRAELTKVDGILPDAAAWPEESGEEAGLGKPAGSLQPLAEKPLEVIIDKSNHRLAVVSGSVLLRNYEVGLGGDRTPEGSFVITEKVRNPNGRSDGEFGSRGMTLSDTLYAIHGTDEPDSLGKDESHGCVRMAKEDLEELYDLVSLGTPVRIVKEGLPRELRTPEERFRLTPEQDETNPQKQYHWLR</sequence>
<dbReference type="InterPro" id="IPR005490">
    <property type="entry name" value="LD_TPept_cat_dom"/>
</dbReference>
<evidence type="ECO:0000259" key="12">
    <source>
        <dbReference type="PROSITE" id="PS52029"/>
    </source>
</evidence>
<feature type="compositionally biased region" description="Basic and acidic residues" evidence="10">
    <location>
        <begin position="490"/>
        <end position="499"/>
    </location>
</feature>
<keyword evidence="6 9" id="KW-0133">Cell shape</keyword>
<keyword evidence="3" id="KW-0328">Glycosyltransferase</keyword>
<keyword evidence="11" id="KW-1133">Transmembrane helix</keyword>
<evidence type="ECO:0000313" key="13">
    <source>
        <dbReference type="EMBL" id="MBB6729402.1"/>
    </source>
</evidence>
<feature type="region of interest" description="Disordered" evidence="10">
    <location>
        <begin position="490"/>
        <end position="514"/>
    </location>
</feature>
<dbReference type="InterPro" id="IPR038063">
    <property type="entry name" value="Transpep_catalytic_dom"/>
</dbReference>
<dbReference type="AlphaFoldDB" id="A0A7X0SG86"/>
<feature type="domain" description="L,D-TPase catalytic" evidence="12">
    <location>
        <begin position="371"/>
        <end position="480"/>
    </location>
</feature>
<dbReference type="RefSeq" id="WP_185127070.1">
    <property type="nucleotide sequence ID" value="NZ_JACJVO010000001.1"/>
</dbReference>
<evidence type="ECO:0000256" key="6">
    <source>
        <dbReference type="ARBA" id="ARBA00022960"/>
    </source>
</evidence>
<keyword evidence="11" id="KW-0812">Transmembrane</keyword>
<reference evidence="13 14" key="1">
    <citation type="submission" date="2020-08" db="EMBL/GenBank/DDBJ databases">
        <title>Cohnella phylogeny.</title>
        <authorList>
            <person name="Dunlap C."/>
        </authorList>
    </citation>
    <scope>NUCLEOTIDE SEQUENCE [LARGE SCALE GENOMIC DNA]</scope>
    <source>
        <strain evidence="13 14">CBP 2801</strain>
    </source>
</reference>
<evidence type="ECO:0000256" key="4">
    <source>
        <dbReference type="ARBA" id="ARBA00022679"/>
    </source>
</evidence>
<dbReference type="GO" id="GO:0018104">
    <property type="term" value="P:peptidoglycan-protein cross-linking"/>
    <property type="evidence" value="ECO:0007669"/>
    <property type="project" value="TreeGrafter"/>
</dbReference>
<gene>
    <name evidence="13" type="ORF">H7C18_00640</name>
</gene>
<evidence type="ECO:0000256" key="11">
    <source>
        <dbReference type="SAM" id="Phobius"/>
    </source>
</evidence>
<feature type="region of interest" description="Disordered" evidence="10">
    <location>
        <begin position="117"/>
        <end position="150"/>
    </location>
</feature>